<accession>A0A7U0QE96</accession>
<dbReference type="GO" id="GO:0015986">
    <property type="term" value="P:proton motive force-driven ATP synthesis"/>
    <property type="evidence" value="ECO:0007669"/>
    <property type="project" value="InterPro"/>
</dbReference>
<evidence type="ECO:0000256" key="2">
    <source>
        <dbReference type="ARBA" id="ARBA00008892"/>
    </source>
</evidence>
<dbReference type="GO" id="GO:0031966">
    <property type="term" value="C:mitochondrial membrane"/>
    <property type="evidence" value="ECO:0007669"/>
    <property type="project" value="UniProtKB-SubCell"/>
</dbReference>
<evidence type="ECO:0000256" key="10">
    <source>
        <dbReference type="ARBA" id="ARBA00023128"/>
    </source>
</evidence>
<geneLocation type="mitochondrion" evidence="15"/>
<name>A0A7U0QE96_9MUSC</name>
<dbReference type="EMBL" id="MT679542">
    <property type="protein sequence ID" value="QQW48053.1"/>
    <property type="molecule type" value="Genomic_DNA"/>
</dbReference>
<evidence type="ECO:0000256" key="8">
    <source>
        <dbReference type="ARBA" id="ARBA00022989"/>
    </source>
</evidence>
<evidence type="ECO:0000256" key="6">
    <source>
        <dbReference type="ARBA" id="ARBA00022692"/>
    </source>
</evidence>
<evidence type="ECO:0000256" key="4">
    <source>
        <dbReference type="ARBA" id="ARBA00022448"/>
    </source>
</evidence>
<dbReference type="GO" id="GO:0045259">
    <property type="term" value="C:proton-transporting ATP synthase complex"/>
    <property type="evidence" value="ECO:0007669"/>
    <property type="project" value="UniProtKB-KW"/>
</dbReference>
<evidence type="ECO:0000256" key="14">
    <source>
        <dbReference type="SAM" id="Phobius"/>
    </source>
</evidence>
<feature type="transmembrane region" description="Helical" evidence="14">
    <location>
        <begin position="6"/>
        <end position="29"/>
    </location>
</feature>
<evidence type="ECO:0000256" key="9">
    <source>
        <dbReference type="ARBA" id="ARBA00023065"/>
    </source>
</evidence>
<evidence type="ECO:0000313" key="15">
    <source>
        <dbReference type="EMBL" id="QQW48053.1"/>
    </source>
</evidence>
<keyword evidence="11 14" id="KW-0472">Membrane</keyword>
<keyword evidence="9 13" id="KW-0406">Ion transport</keyword>
<evidence type="ECO:0000256" key="7">
    <source>
        <dbReference type="ARBA" id="ARBA00022781"/>
    </source>
</evidence>
<keyword evidence="6 13" id="KW-0812">Transmembrane</keyword>
<sequence>MPQMAPIKWLSLFIMFLMIFLIFNMMNFFNYNLMIPKSKINFNMKSMIWKW</sequence>
<dbReference type="GO" id="GO:0015078">
    <property type="term" value="F:proton transmembrane transporter activity"/>
    <property type="evidence" value="ECO:0007669"/>
    <property type="project" value="InterPro"/>
</dbReference>
<keyword evidence="4 13" id="KW-0813">Transport</keyword>
<dbReference type="AlphaFoldDB" id="A0A7U0QE96"/>
<keyword evidence="7 13" id="KW-0375">Hydrogen ion transport</keyword>
<evidence type="ECO:0000256" key="11">
    <source>
        <dbReference type="ARBA" id="ARBA00023136"/>
    </source>
</evidence>
<evidence type="ECO:0000256" key="13">
    <source>
        <dbReference type="RuleBase" id="RU003661"/>
    </source>
</evidence>
<gene>
    <name evidence="15" type="primary">atp8</name>
</gene>
<proteinExistence type="inferred from homology"/>
<comment type="similarity">
    <text evidence="2 13">Belongs to the ATPase protein 8 family.</text>
</comment>
<dbReference type="InterPro" id="IPR001421">
    <property type="entry name" value="ATP8_metazoa"/>
</dbReference>
<evidence type="ECO:0000256" key="1">
    <source>
        <dbReference type="ARBA" id="ARBA00004304"/>
    </source>
</evidence>
<keyword evidence="10 13" id="KW-0496">Mitochondrion</keyword>
<reference evidence="15" key="1">
    <citation type="submission" date="2020-06" db="EMBL/GenBank/DDBJ databases">
        <authorList>
            <person name="Meng F."/>
            <person name="Wang J."/>
            <person name="Wang M."/>
        </authorList>
    </citation>
    <scope>NUCLEOTIDE SEQUENCE</scope>
</reference>
<organism evidence="15">
    <name type="scientific">Lipoptena sp</name>
    <dbReference type="NCBI Taxonomy" id="2804770"/>
    <lineage>
        <taxon>Eukaryota</taxon>
        <taxon>Metazoa</taxon>
        <taxon>Ecdysozoa</taxon>
        <taxon>Arthropoda</taxon>
        <taxon>Hexapoda</taxon>
        <taxon>Insecta</taxon>
        <taxon>Pterygota</taxon>
        <taxon>Neoptera</taxon>
        <taxon>Endopterygota</taxon>
        <taxon>Diptera</taxon>
        <taxon>Brachycera</taxon>
        <taxon>Muscomorpha</taxon>
        <taxon>Hippoboscoidea</taxon>
        <taxon>Hippoboscidae</taxon>
        <taxon>Lipoptena</taxon>
    </lineage>
</organism>
<dbReference type="Pfam" id="PF00895">
    <property type="entry name" value="ATP-synt_8"/>
    <property type="match status" value="1"/>
</dbReference>
<protein>
    <recommendedName>
        <fullName evidence="13">ATP synthase complex subunit 8</fullName>
    </recommendedName>
</protein>
<keyword evidence="8 14" id="KW-1133">Transmembrane helix</keyword>
<evidence type="ECO:0000256" key="3">
    <source>
        <dbReference type="ARBA" id="ARBA00011291"/>
    </source>
</evidence>
<keyword evidence="5 13" id="KW-0138">CF(0)</keyword>
<evidence type="ECO:0000256" key="5">
    <source>
        <dbReference type="ARBA" id="ARBA00022547"/>
    </source>
</evidence>
<evidence type="ECO:0000256" key="12">
    <source>
        <dbReference type="ARBA" id="ARBA00024864"/>
    </source>
</evidence>
<comment type="subcellular location">
    <subcellularLocation>
        <location evidence="1 13">Mitochondrion membrane</location>
        <topology evidence="1 13">Single-pass membrane protein</topology>
    </subcellularLocation>
</comment>
<comment type="function">
    <text evidence="12">Mitochondrial membrane ATP synthase (F(1)F(0) ATP synthase or Complex V) produces ATP from ADP in the presence of a proton gradient across the membrane which is generated by electron transport complexes of the respiratory chain. F-type ATPases consist of two structural domains, F(1) - containing the extramembraneous catalytic core and F(0) - containing the membrane proton channel, linked together by a central stalk and a peripheral stalk. During catalysis, ATP synthesis in the catalytic domain of F(1) is coupled via a rotary mechanism of the central stalk subunits to proton translocation. Part of the complex F(0) domain. Minor subunit located with subunit a in the membrane.</text>
</comment>
<comment type="subunit">
    <text evidence="3">F-type ATPases have 2 components, CF(1) - the catalytic core - and CF(0) - the membrane proton channel.</text>
</comment>